<comment type="similarity">
    <text evidence="3">Belongs to the VPS53 family.</text>
</comment>
<dbReference type="PANTHER" id="PTHR12820:SF0">
    <property type="entry name" value="VACUOLAR PROTEIN SORTING-ASSOCIATED PROTEIN 53 HOMOLOG"/>
    <property type="match status" value="1"/>
</dbReference>
<evidence type="ECO:0000313" key="10">
    <source>
        <dbReference type="EMBL" id="ONM35405.1"/>
    </source>
</evidence>
<dbReference type="FunFam" id="1.10.357.110:FF:000002">
    <property type="entry name" value="Vacuolar protein sorting-associated protein 53 A"/>
    <property type="match status" value="1"/>
</dbReference>
<sequence length="532" mass="58187">MQAFQRTIEFEEELAEKFSGGTTNARNKETTSDDEDEGGGHNKIVSDIRKKYEKKLAAPSDEDKDKQKDLSVPGAGFNFHGIISSCFEPYMTVYIELEEKSLVDQLEKLVQEERWEIEEGSQTNILSSSMQVFLVIRKSLKRCSALTKNQTLFNLFQVFQRILKAYAAKLYARLPKGGTGIVAAATGTDGQIRTSDRDERMICYIVNTAEYCHQTSGELAENVAKMINPQFADKVDMSEVQDEFSAVITKALMTLVHGLETKFDAEMVAMTRVPWATLESVGDQSEYVNGISSILSSSIPVLGTLLSPTYFQYFLDKLAASLGPRFYLNIYKCKHISETGAQQMLLDTQAVKTILLDIPALGKQSTGAASYSKFVSREMGKAEALLKVILSPVDSVANTYRALLPEGTPLEFQRILDLKGLKKADQQAILEDFNKHAPAPAPAIKHPAVAPTVATPVATASVQIVPSVATPAVSITPSMASLKGALANQEDVLARAAALGRGAATTGFKRFLALTEAAKDRKDGPFRKLFNA</sequence>
<dbReference type="InterPro" id="IPR007234">
    <property type="entry name" value="Vps53_N"/>
</dbReference>
<dbReference type="Pfam" id="PF04100">
    <property type="entry name" value="Vps53_N"/>
    <property type="match status" value="1"/>
</dbReference>
<evidence type="ECO:0000256" key="7">
    <source>
        <dbReference type="SAM" id="MobiDB-lite"/>
    </source>
</evidence>
<evidence type="ECO:0000256" key="3">
    <source>
        <dbReference type="ARBA" id="ARBA00008628"/>
    </source>
</evidence>
<dbReference type="EMBL" id="CM007649">
    <property type="protein sequence ID" value="ONM35405.1"/>
    <property type="molecule type" value="Genomic_DNA"/>
</dbReference>
<dbReference type="InterPro" id="IPR031745">
    <property type="entry name" value="Vps53_C"/>
</dbReference>
<dbReference type="PANTHER" id="PTHR12820">
    <property type="entry name" value="VACUOLAR SORTING PROTEIN 53"/>
    <property type="match status" value="1"/>
</dbReference>
<name>A0A1D6N425_MAIZE</name>
<keyword evidence="4" id="KW-0967">Endosome</keyword>
<feature type="region of interest" description="Disordered" evidence="7">
    <location>
        <begin position="12"/>
        <end position="45"/>
    </location>
</feature>
<dbReference type="InterPro" id="IPR039766">
    <property type="entry name" value="Vps53"/>
</dbReference>
<feature type="domain" description="Vps53 C-terminal" evidence="9">
    <location>
        <begin position="343"/>
        <end position="421"/>
    </location>
</feature>
<evidence type="ECO:0000259" key="9">
    <source>
        <dbReference type="Pfam" id="PF16854"/>
    </source>
</evidence>
<dbReference type="GO" id="GO:0042147">
    <property type="term" value="P:retrograde transport, endosome to Golgi"/>
    <property type="evidence" value="ECO:0007669"/>
    <property type="project" value="InterPro"/>
</dbReference>
<dbReference type="Pfam" id="PF16854">
    <property type="entry name" value="VPS53_C"/>
    <property type="match status" value="1"/>
</dbReference>
<dbReference type="ExpressionAtlas" id="A0A1D6N425">
    <property type="expression patterns" value="baseline and differential"/>
</dbReference>
<accession>A0A1D6N425</accession>
<gene>
    <name evidence="10" type="ORF">ZEAMMB73_Zm00001d042451</name>
</gene>
<dbReference type="Gene3D" id="1.10.357.110">
    <property type="entry name" value="Vacuolar protein sorting-associated protein 53, C-terminus"/>
    <property type="match status" value="1"/>
</dbReference>
<evidence type="ECO:0000256" key="1">
    <source>
        <dbReference type="ARBA" id="ARBA00004150"/>
    </source>
</evidence>
<feature type="domain" description="Vps53 N-terminal" evidence="8">
    <location>
        <begin position="1"/>
        <end position="114"/>
    </location>
</feature>
<dbReference type="GO" id="GO:0005829">
    <property type="term" value="C:cytosol"/>
    <property type="evidence" value="ECO:0007669"/>
    <property type="project" value="GOC"/>
</dbReference>
<dbReference type="InterPro" id="IPR038260">
    <property type="entry name" value="Vps53_C_sf"/>
</dbReference>
<evidence type="ECO:0000259" key="8">
    <source>
        <dbReference type="Pfam" id="PF04100"/>
    </source>
</evidence>
<comment type="subcellular location">
    <subcellularLocation>
        <location evidence="2">Endosome membrane</location>
        <topology evidence="2">Peripheral membrane protein</topology>
    </subcellularLocation>
    <subcellularLocation>
        <location evidence="1">Golgi apparatus</location>
        <location evidence="1">trans-Golgi network membrane</location>
        <topology evidence="1">Peripheral membrane protein</topology>
    </subcellularLocation>
</comment>
<reference evidence="10" key="1">
    <citation type="submission" date="2015-12" db="EMBL/GenBank/DDBJ databases">
        <title>Update maize B73 reference genome by single molecule sequencing technologies.</title>
        <authorList>
            <consortium name="Maize Genome Sequencing Project"/>
            <person name="Ware D."/>
        </authorList>
    </citation>
    <scope>NUCLEOTIDE SEQUENCE [LARGE SCALE GENOMIC DNA]</scope>
    <source>
        <tissue evidence="10">Seedling</tissue>
    </source>
</reference>
<evidence type="ECO:0000256" key="4">
    <source>
        <dbReference type="ARBA" id="ARBA00022753"/>
    </source>
</evidence>
<dbReference type="GO" id="GO:0000938">
    <property type="term" value="C:GARP complex"/>
    <property type="evidence" value="ECO:0007669"/>
    <property type="project" value="InterPro"/>
</dbReference>
<dbReference type="GO" id="GO:0010008">
    <property type="term" value="C:endosome membrane"/>
    <property type="evidence" value="ECO:0007669"/>
    <property type="project" value="UniProtKB-SubCell"/>
</dbReference>
<proteinExistence type="inferred from homology"/>
<organism evidence="10">
    <name type="scientific">Zea mays</name>
    <name type="common">Maize</name>
    <dbReference type="NCBI Taxonomy" id="4577"/>
    <lineage>
        <taxon>Eukaryota</taxon>
        <taxon>Viridiplantae</taxon>
        <taxon>Streptophyta</taxon>
        <taxon>Embryophyta</taxon>
        <taxon>Tracheophyta</taxon>
        <taxon>Spermatophyta</taxon>
        <taxon>Magnoliopsida</taxon>
        <taxon>Liliopsida</taxon>
        <taxon>Poales</taxon>
        <taxon>Poaceae</taxon>
        <taxon>PACMAD clade</taxon>
        <taxon>Panicoideae</taxon>
        <taxon>Andropogonodae</taxon>
        <taxon>Andropogoneae</taxon>
        <taxon>Tripsacinae</taxon>
        <taxon>Zea</taxon>
    </lineage>
</organism>
<evidence type="ECO:0000256" key="5">
    <source>
        <dbReference type="ARBA" id="ARBA00023034"/>
    </source>
</evidence>
<keyword evidence="6" id="KW-0472">Membrane</keyword>
<protein>
    <submittedName>
        <fullName evidence="10">Vacuolar protein sorting-associated protein 53 A</fullName>
    </submittedName>
</protein>
<evidence type="ECO:0000256" key="6">
    <source>
        <dbReference type="ARBA" id="ARBA00023136"/>
    </source>
</evidence>
<keyword evidence="5" id="KW-0333">Golgi apparatus</keyword>
<dbReference type="AlphaFoldDB" id="A0A1D6N425"/>
<evidence type="ECO:0000256" key="2">
    <source>
        <dbReference type="ARBA" id="ARBA00004481"/>
    </source>
</evidence>